<keyword evidence="2" id="KW-0812">Transmembrane</keyword>
<dbReference type="EMBL" id="CP018082">
    <property type="protein sequence ID" value="APE36226.1"/>
    <property type="molecule type" value="Genomic_DNA"/>
</dbReference>
<dbReference type="OrthoDB" id="4655582at2"/>
<dbReference type="RefSeq" id="WP_071929405.1">
    <property type="nucleotide sequence ID" value="NZ_CP018082.1"/>
</dbReference>
<feature type="domain" description="DUF6777" evidence="3">
    <location>
        <begin position="197"/>
        <end position="368"/>
    </location>
</feature>
<feature type="transmembrane region" description="Helical" evidence="2">
    <location>
        <begin position="124"/>
        <end position="143"/>
    </location>
</feature>
<keyword evidence="2" id="KW-0472">Membrane</keyword>
<dbReference type="Pfam" id="PF20568">
    <property type="entry name" value="DUF6777"/>
    <property type="match status" value="1"/>
</dbReference>
<dbReference type="InterPro" id="IPR046704">
    <property type="entry name" value="DUF6777"/>
</dbReference>
<keyword evidence="2" id="KW-1133">Transmembrane helix</keyword>
<evidence type="ECO:0000313" key="5">
    <source>
        <dbReference type="Proteomes" id="UP000183810"/>
    </source>
</evidence>
<keyword evidence="5" id="KW-1185">Reference proteome</keyword>
<feature type="compositionally biased region" description="Low complexity" evidence="1">
    <location>
        <begin position="379"/>
        <end position="390"/>
    </location>
</feature>
<feature type="region of interest" description="Disordered" evidence="1">
    <location>
        <begin position="22"/>
        <end position="86"/>
    </location>
</feature>
<evidence type="ECO:0000259" key="3">
    <source>
        <dbReference type="Pfam" id="PF20568"/>
    </source>
</evidence>
<name>A0A1J0VW47_9NOCA</name>
<feature type="compositionally biased region" description="Basic residues" evidence="1">
    <location>
        <begin position="67"/>
        <end position="77"/>
    </location>
</feature>
<gene>
    <name evidence="4" type="ORF">BOX37_22445</name>
</gene>
<evidence type="ECO:0000256" key="2">
    <source>
        <dbReference type="SAM" id="Phobius"/>
    </source>
</evidence>
<accession>A0A1J0VW47</accession>
<dbReference type="Proteomes" id="UP000183810">
    <property type="component" value="Chromosome"/>
</dbReference>
<dbReference type="KEGG" id="nsl:BOX37_22445"/>
<feature type="region of interest" description="Disordered" evidence="1">
    <location>
        <begin position="369"/>
        <end position="394"/>
    </location>
</feature>
<evidence type="ECO:0000313" key="4">
    <source>
        <dbReference type="EMBL" id="APE36226.1"/>
    </source>
</evidence>
<sequence>MTTTPPPGPSPSERQRFRQLIEDSTLGSEGGRALRERTSDTEVDQLLARADNQRTPPPDDPPSSRDRLHHKKKRSPARKSNGDQIRDRYAVGGAYIGGVVAEGGSVVVRNNVISRARRPGWRGVVVLAVLVPLMVFGVRVLFFSDSTQAPPVTIDAQLLRADDPGGTPYLSVPPPGSAPPSEPITPLVTLPGGTSRYSGGTDGLYSGIRDQMMGGREQIIDFYRSDRAAAAAAAAALETDATLTWPGGPLTAVNLVDYLNELTAVWLRADTRVTDYATNWGDGGTANQVVLQMGTVVLIDRTGVPRIRSISGSPLTAPEQVATHIHYTGTAWQEFSPATVVTITPSAPLQAFTLLDLRGGILFSRPSGTVGVQDQDASTTTTPPATTTTLPPVPIPGGALADVDTSGDWLLESERSGVSGTFTRTGPTSFQFRTENTSEHVGWDCELRVQGIDAATMRCLPLAGPSPVEWSSTGRVTILHDNEGRVRLYYTGKVEPGTGVATMILRYP</sequence>
<protein>
    <recommendedName>
        <fullName evidence="3">DUF6777 domain-containing protein</fullName>
    </recommendedName>
</protein>
<organism evidence="4 5">
    <name type="scientific">Nocardia mangyaensis</name>
    <dbReference type="NCBI Taxonomy" id="2213200"/>
    <lineage>
        <taxon>Bacteria</taxon>
        <taxon>Bacillati</taxon>
        <taxon>Actinomycetota</taxon>
        <taxon>Actinomycetes</taxon>
        <taxon>Mycobacteriales</taxon>
        <taxon>Nocardiaceae</taxon>
        <taxon>Nocardia</taxon>
    </lineage>
</organism>
<evidence type="ECO:0000256" key="1">
    <source>
        <dbReference type="SAM" id="MobiDB-lite"/>
    </source>
</evidence>
<dbReference type="AlphaFoldDB" id="A0A1J0VW47"/>
<proteinExistence type="predicted"/>
<reference evidence="4" key="1">
    <citation type="submission" date="2016-11" db="EMBL/GenBank/DDBJ databases">
        <authorList>
            <person name="Jaros S."/>
            <person name="Januszkiewicz K."/>
            <person name="Wedrychowicz H."/>
        </authorList>
    </citation>
    <scope>NUCLEOTIDE SEQUENCE [LARGE SCALE GENOMIC DNA]</scope>
    <source>
        <strain evidence="4">Y48</strain>
    </source>
</reference>
<feature type="compositionally biased region" description="Polar residues" evidence="1">
    <location>
        <begin position="369"/>
        <end position="378"/>
    </location>
</feature>